<name>A0ABT2WFA1_9BACI</name>
<proteinExistence type="predicted"/>
<dbReference type="InterPro" id="IPR016709">
    <property type="entry name" value="HadA-like"/>
</dbReference>
<evidence type="ECO:0000313" key="3">
    <source>
        <dbReference type="Proteomes" id="UP001208656"/>
    </source>
</evidence>
<dbReference type="Pfam" id="PF13452">
    <property type="entry name" value="FAS1_DH_region"/>
    <property type="match status" value="1"/>
</dbReference>
<accession>A0ABT2WFA1</accession>
<dbReference type="EMBL" id="JAOUSE010000019">
    <property type="protein sequence ID" value="MCU9594367.1"/>
    <property type="molecule type" value="Genomic_DNA"/>
</dbReference>
<gene>
    <name evidence="2" type="ORF">OEV82_07850</name>
</gene>
<dbReference type="InterPro" id="IPR039569">
    <property type="entry name" value="FAS1-like_DH_region"/>
</dbReference>
<dbReference type="PIRSF" id="PIRSF018072">
    <property type="entry name" value="UCP018072"/>
    <property type="match status" value="1"/>
</dbReference>
<evidence type="ECO:0000313" key="2">
    <source>
        <dbReference type="EMBL" id="MCU9594367.1"/>
    </source>
</evidence>
<evidence type="ECO:0000259" key="1">
    <source>
        <dbReference type="Pfam" id="PF13452"/>
    </source>
</evidence>
<dbReference type="SUPFAM" id="SSF54637">
    <property type="entry name" value="Thioesterase/thiol ester dehydrase-isomerase"/>
    <property type="match status" value="1"/>
</dbReference>
<dbReference type="CDD" id="cd03441">
    <property type="entry name" value="R_hydratase_like"/>
    <property type="match status" value="1"/>
</dbReference>
<reference evidence="2 3" key="1">
    <citation type="submission" date="2022-10" db="EMBL/GenBank/DDBJ databases">
        <title>Description of Fervidibacillus gen. nov. in the family Fervidibacillaceae fam. nov. with two species, Fervidibacillus albus sp. nov., and Fervidibacillus halotolerans sp. nov., isolated from tidal flat sediments.</title>
        <authorList>
            <person name="Kwon K.K."/>
            <person name="Yang S.-H."/>
        </authorList>
    </citation>
    <scope>NUCLEOTIDE SEQUENCE [LARGE SCALE GENOMIC DNA]</scope>
    <source>
        <strain evidence="2 3">DSM 23332</strain>
    </source>
</reference>
<feature type="domain" description="FAS1-like dehydratase" evidence="1">
    <location>
        <begin position="4"/>
        <end position="133"/>
    </location>
</feature>
<dbReference type="InterPro" id="IPR029069">
    <property type="entry name" value="HotDog_dom_sf"/>
</dbReference>
<protein>
    <submittedName>
        <fullName evidence="2">MaoC family dehydratase N-terminal domain-containing protein</fullName>
    </submittedName>
</protein>
<dbReference type="Proteomes" id="UP001208656">
    <property type="component" value="Unassembled WGS sequence"/>
</dbReference>
<organism evidence="2 3">
    <name type="scientific">Pallidibacillus thermolactis</name>
    <dbReference type="NCBI Taxonomy" id="251051"/>
    <lineage>
        <taxon>Bacteria</taxon>
        <taxon>Bacillati</taxon>
        <taxon>Bacillota</taxon>
        <taxon>Bacilli</taxon>
        <taxon>Bacillales</taxon>
        <taxon>Bacillaceae</taxon>
        <taxon>Pallidibacillus</taxon>
    </lineage>
</organism>
<sequence>MSKAWIGKQSKKVKNRVDRLLVKRFAESIGDLHPFYIDEEFGKNSRYGRNIAPPTFPRTFEYGEIAGVDLPKKGLIHGEETYIYSRPLFVDEEIYCYARIEEYYEKVGKNGGKMGFVIIKRFGEDAKGELIFTEIQNVIITEAVRKEMKV</sequence>
<comment type="caution">
    <text evidence="2">The sequence shown here is derived from an EMBL/GenBank/DDBJ whole genome shotgun (WGS) entry which is preliminary data.</text>
</comment>
<dbReference type="Gene3D" id="3.10.129.10">
    <property type="entry name" value="Hotdog Thioesterase"/>
    <property type="match status" value="1"/>
</dbReference>
<keyword evidence="3" id="KW-1185">Reference proteome</keyword>